<evidence type="ECO:0000256" key="1">
    <source>
        <dbReference type="SAM" id="MobiDB-lite"/>
    </source>
</evidence>
<dbReference type="SUPFAM" id="SSF53098">
    <property type="entry name" value="Ribonuclease H-like"/>
    <property type="match status" value="1"/>
</dbReference>
<gene>
    <name evidence="3" type="ORF">KGA66_17050</name>
</gene>
<dbReference type="GO" id="GO:0003676">
    <property type="term" value="F:nucleic acid binding"/>
    <property type="evidence" value="ECO:0007669"/>
    <property type="project" value="InterPro"/>
</dbReference>
<organism evidence="3 4">
    <name type="scientific">Actinocrinis puniceicyclus</name>
    <dbReference type="NCBI Taxonomy" id="977794"/>
    <lineage>
        <taxon>Bacteria</taxon>
        <taxon>Bacillati</taxon>
        <taxon>Actinomycetota</taxon>
        <taxon>Actinomycetes</taxon>
        <taxon>Catenulisporales</taxon>
        <taxon>Actinospicaceae</taxon>
        <taxon>Actinocrinis</taxon>
    </lineage>
</organism>
<evidence type="ECO:0000313" key="4">
    <source>
        <dbReference type="Proteomes" id="UP000677913"/>
    </source>
</evidence>
<evidence type="ECO:0000313" key="3">
    <source>
        <dbReference type="EMBL" id="MBS2964769.1"/>
    </source>
</evidence>
<feature type="domain" description="Integrase catalytic" evidence="2">
    <location>
        <begin position="261"/>
        <end position="492"/>
    </location>
</feature>
<dbReference type="PANTHER" id="PTHR35004">
    <property type="entry name" value="TRANSPOSASE RV3428C-RELATED"/>
    <property type="match status" value="1"/>
</dbReference>
<protein>
    <submittedName>
        <fullName evidence="3">DDE-type integrase/transposase/recombinase</fullName>
    </submittedName>
</protein>
<feature type="compositionally biased region" description="Acidic residues" evidence="1">
    <location>
        <begin position="680"/>
        <end position="690"/>
    </location>
</feature>
<dbReference type="Proteomes" id="UP000677913">
    <property type="component" value="Unassembled WGS sequence"/>
</dbReference>
<dbReference type="InterPro" id="IPR012337">
    <property type="entry name" value="RNaseH-like_sf"/>
</dbReference>
<proteinExistence type="predicted"/>
<keyword evidence="4" id="KW-1185">Reference proteome</keyword>
<dbReference type="EMBL" id="JAGSXH010000060">
    <property type="protein sequence ID" value="MBS2964769.1"/>
    <property type="molecule type" value="Genomic_DNA"/>
</dbReference>
<sequence length="706" mass="79322">MTGAAVRVGVGTRFQFDGDVVSVVEFAATTAGNEVVLRDGRDRLMRIALRELLFSDRASVIPEGPGPQSDDDQLAFAVLGQLDEPARKRLLERAEHVREVLTGYRSGSAQLAREGEPRPQFDPSLPLGERYAAKAAELGVTHLSVRRWAAAFRENGESGLAGKRPTGRRELPDVDQRWVEAALEIMVEHTDESKPSRTLVIERANARVVSRFGAGVVRQPSRATAFRVLVVLELRHPTFRLSTKRNRDIASRPEGVYGKLRPTRPGEYLLMDTTRLDVFAFDPFTLRWVQAELSVAMDWYTRCITGIRLTPVSTKSADVSAVLYQAFRPRPAGKDWPSYAVWPEHGLPRTLLVDVQAVEGPGFATPPLAPETVVIDHGKVYVSEHLTSVCRRMGISIQPARLRTGRDKGPIERFFRTLREDLLQALPGYKGPDIFSRGENVEDEAFFYLDELEEKIRRWVATVYHHRPHSSLIDPGVPGLRMSPAKMFEHGVARAGYIEVPRDPYLGFEFLKTKWRTIQHYGVELKGRRYNGPGINPYRNEESAYEGKDTVRGHWPFQVDPDDISKIYFRDPDQRRWHVLTWEHAASLDMALSEDALAFARKLAASKYTYPDDRLALADLLERWNLGLGTTPAERRIALRLSREQAGIVLPDLEEETAASPEPTGRRRGAAQSVATAEPAAEEGDDDEVDLEELAEDFYADALDDV</sequence>
<reference evidence="3" key="1">
    <citation type="submission" date="2021-04" db="EMBL/GenBank/DDBJ databases">
        <title>Genome based classification of Actinospica acidithermotolerans sp. nov., an actinobacterium isolated from an Indonesian hot spring.</title>
        <authorList>
            <person name="Kusuma A.B."/>
            <person name="Putra K.E."/>
            <person name="Nafisah S."/>
            <person name="Loh J."/>
            <person name="Nouioui I."/>
            <person name="Goodfellow M."/>
        </authorList>
    </citation>
    <scope>NUCLEOTIDE SEQUENCE</scope>
    <source>
        <strain evidence="3">DSM 45618</strain>
    </source>
</reference>
<feature type="region of interest" description="Disordered" evidence="1">
    <location>
        <begin position="652"/>
        <end position="690"/>
    </location>
</feature>
<dbReference type="InterPro" id="IPR036397">
    <property type="entry name" value="RNaseH_sf"/>
</dbReference>
<accession>A0A8J7WRC0</accession>
<dbReference type="AlphaFoldDB" id="A0A8J7WRC0"/>
<evidence type="ECO:0000259" key="2">
    <source>
        <dbReference type="PROSITE" id="PS50994"/>
    </source>
</evidence>
<dbReference type="GO" id="GO:0015074">
    <property type="term" value="P:DNA integration"/>
    <property type="evidence" value="ECO:0007669"/>
    <property type="project" value="InterPro"/>
</dbReference>
<dbReference type="InterPro" id="IPR001584">
    <property type="entry name" value="Integrase_cat-core"/>
</dbReference>
<comment type="caution">
    <text evidence="3">The sequence shown here is derived from an EMBL/GenBank/DDBJ whole genome shotgun (WGS) entry which is preliminary data.</text>
</comment>
<dbReference type="RefSeq" id="WP_211469131.1">
    <property type="nucleotide sequence ID" value="NZ_JAGSXH010000060.1"/>
</dbReference>
<name>A0A8J7WRC0_9ACTN</name>
<dbReference type="Gene3D" id="3.30.420.10">
    <property type="entry name" value="Ribonuclease H-like superfamily/Ribonuclease H"/>
    <property type="match status" value="1"/>
</dbReference>
<dbReference type="PANTHER" id="PTHR35004:SF6">
    <property type="entry name" value="TRANSPOSASE"/>
    <property type="match status" value="1"/>
</dbReference>
<dbReference type="PROSITE" id="PS50994">
    <property type="entry name" value="INTEGRASE"/>
    <property type="match status" value="1"/>
</dbReference>